<feature type="compositionally biased region" description="Basic and acidic residues" evidence="8">
    <location>
        <begin position="606"/>
        <end position="673"/>
    </location>
</feature>
<feature type="region of interest" description="Disordered" evidence="8">
    <location>
        <begin position="688"/>
        <end position="710"/>
    </location>
</feature>
<evidence type="ECO:0000259" key="10">
    <source>
        <dbReference type="PROSITE" id="PS51034"/>
    </source>
</evidence>
<dbReference type="InterPro" id="IPR001507">
    <property type="entry name" value="ZP_dom"/>
</dbReference>
<name>A0A915NJE8_9BILA</name>
<dbReference type="GO" id="GO:0005576">
    <property type="term" value="C:extracellular region"/>
    <property type="evidence" value="ECO:0007669"/>
    <property type="project" value="InterPro"/>
</dbReference>
<dbReference type="PRINTS" id="PR00837">
    <property type="entry name" value="V5TPXLIKE"/>
</dbReference>
<sequence length="889" mass="101350">MPKTQLMIDACNAWWGESTTDGVPPSWINNFLPTDNKENDEKFEAVGHWTQMAWAKTYQIGCALKVCHKPDCNGNLIDCRYYPGGNGMGSPIYQQGKPASGCGKAGPRRIYAKGKSDDQECAKDDFALKRTKKFDPRGMYYGITLVISFHPIFITKVDQAFHVKCFFEEASKGLTAELGVSMLPTTEVEARHGIPGCTYSIHRSSIDELDAGKPAGAVIQFARVGDKVLHQWYCSTNEMFGILINNCFVTDGVKQRVQDAQGCPLDPILITGTRYSADLQRAYAESQVFKFADRPGIWFFCQIQMCMKKDGMCDGITPPNCNGVTKTDRVSSRNGDKYSRRGGINYDEELHDDNGSHNETLTYQTKLHEQNKSNTSKSNSGTDYEPLDVNQSPPGQEETEDYESSRPEFTTTSLKVPIAKRPTTTQENYPNVAEAPSSEPEAIQVFNPGYSPNTNYGIGRDPPALRSSIHKHHEVVSAEFETEENIPRRKQPTKIEEENIITSSNLPTLISTTSTTTIATTNLPRPNNVVINNMETKKDDVEDYNDSDELNLPPRLTDLLANLQPDQINAQSLQKMFKNSVADRRALLQGVDFIIRKMNQEEEEKREEGEGSNWKRDKRKEKGEDEGEEGRRREENGDIMEENWKEEMREEKEERNMMEELNERKKNEDGVKNKMRKKSIEMKIWREEENENKREEEVEENKDERGRDDELSRMVRDSPINVDIPTLNGRKSKEVKEDKRETIKELEGRKSTVNNQWQPNNNLQNDQQTIAGQLLIFDLDETPHLSFELQKHINSADECALTKNNLTMLGVASASFALILLLITALIFKRFGRTNQKEEKNEKQKSEEDVNSLRYSPKSSSNGFLRRWKNCIDGKIYQRKGDIKREIIE</sequence>
<dbReference type="InterPro" id="IPR056953">
    <property type="entry name" value="CUT_N"/>
</dbReference>
<dbReference type="InterPro" id="IPR014044">
    <property type="entry name" value="CAP_dom"/>
</dbReference>
<dbReference type="GO" id="GO:0042302">
    <property type="term" value="F:structural constituent of cuticle"/>
    <property type="evidence" value="ECO:0007669"/>
    <property type="project" value="UniProtKB-KW"/>
</dbReference>
<keyword evidence="7 9" id="KW-0472">Membrane</keyword>
<dbReference type="GO" id="GO:0005886">
    <property type="term" value="C:plasma membrane"/>
    <property type="evidence" value="ECO:0007669"/>
    <property type="project" value="UniProtKB-SubCell"/>
</dbReference>
<evidence type="ECO:0000256" key="6">
    <source>
        <dbReference type="ARBA" id="ARBA00022989"/>
    </source>
</evidence>
<evidence type="ECO:0000256" key="4">
    <source>
        <dbReference type="ARBA" id="ARBA00022692"/>
    </source>
</evidence>
<keyword evidence="2" id="KW-0193">Cuticle</keyword>
<dbReference type="WBParaSite" id="scf7180000417749.g1711">
    <property type="protein sequence ID" value="scf7180000417749.g1711"/>
    <property type="gene ID" value="scf7180000417749.g1711"/>
</dbReference>
<evidence type="ECO:0000256" key="8">
    <source>
        <dbReference type="SAM" id="MobiDB-lite"/>
    </source>
</evidence>
<proteinExistence type="predicted"/>
<feature type="region of interest" description="Disordered" evidence="8">
    <location>
        <begin position="836"/>
        <end position="861"/>
    </location>
</feature>
<dbReference type="InterPro" id="IPR018244">
    <property type="entry name" value="Allrgn_V5/Tpx1_CS"/>
</dbReference>
<dbReference type="InterPro" id="IPR035940">
    <property type="entry name" value="CAP_sf"/>
</dbReference>
<evidence type="ECO:0000256" key="1">
    <source>
        <dbReference type="ARBA" id="ARBA00004251"/>
    </source>
</evidence>
<feature type="region of interest" description="Disordered" evidence="8">
    <location>
        <begin position="601"/>
        <end position="673"/>
    </location>
</feature>
<dbReference type="PROSITE" id="PS01009">
    <property type="entry name" value="CRISP_1"/>
    <property type="match status" value="1"/>
</dbReference>
<accession>A0A915NJE8</accession>
<dbReference type="PROSITE" id="PS51034">
    <property type="entry name" value="ZP_2"/>
    <property type="match status" value="1"/>
</dbReference>
<evidence type="ECO:0000256" key="5">
    <source>
        <dbReference type="ARBA" id="ARBA00022729"/>
    </source>
</evidence>
<keyword evidence="5" id="KW-0732">Signal</keyword>
<dbReference type="SMART" id="SM00198">
    <property type="entry name" value="SCP"/>
    <property type="match status" value="1"/>
</dbReference>
<dbReference type="InterPro" id="IPR051962">
    <property type="entry name" value="Cuticlin"/>
</dbReference>
<feature type="transmembrane region" description="Helical" evidence="9">
    <location>
        <begin position="806"/>
        <end position="828"/>
    </location>
</feature>
<dbReference type="Gene3D" id="3.40.33.10">
    <property type="entry name" value="CAP"/>
    <property type="match status" value="1"/>
</dbReference>
<comment type="subcellular location">
    <subcellularLocation>
        <location evidence="1">Cell membrane</location>
        <topology evidence="1">Single-pass type I membrane protein</topology>
    </subcellularLocation>
</comment>
<dbReference type="AlphaFoldDB" id="A0A915NJE8"/>
<dbReference type="PANTHER" id="PTHR22907">
    <property type="entry name" value="GH04558P"/>
    <property type="match status" value="1"/>
</dbReference>
<keyword evidence="11" id="KW-1185">Reference proteome</keyword>
<evidence type="ECO:0000313" key="12">
    <source>
        <dbReference type="WBParaSite" id="scf7180000417749.g1711"/>
    </source>
</evidence>
<keyword evidence="4 9" id="KW-0812">Transmembrane</keyword>
<dbReference type="SMART" id="SM00241">
    <property type="entry name" value="ZP"/>
    <property type="match status" value="1"/>
</dbReference>
<protein>
    <submittedName>
        <fullName evidence="12">ZP domain-containing protein</fullName>
    </submittedName>
</protein>
<dbReference type="PANTHER" id="PTHR22907:SF24">
    <property type="entry name" value="ZP DOMAIN-CONTAINING PROTEIN"/>
    <property type="match status" value="1"/>
</dbReference>
<dbReference type="Pfam" id="PF25057">
    <property type="entry name" value="CUT_N"/>
    <property type="match status" value="1"/>
</dbReference>
<feature type="compositionally biased region" description="Basic and acidic residues" evidence="8">
    <location>
        <begin position="326"/>
        <end position="339"/>
    </location>
</feature>
<keyword evidence="6 9" id="KW-1133">Transmembrane helix</keyword>
<evidence type="ECO:0000256" key="2">
    <source>
        <dbReference type="ARBA" id="ARBA00022460"/>
    </source>
</evidence>
<keyword evidence="3" id="KW-1003">Cell membrane</keyword>
<organism evidence="11 12">
    <name type="scientific">Meloidogyne floridensis</name>
    <dbReference type="NCBI Taxonomy" id="298350"/>
    <lineage>
        <taxon>Eukaryota</taxon>
        <taxon>Metazoa</taxon>
        <taxon>Ecdysozoa</taxon>
        <taxon>Nematoda</taxon>
        <taxon>Chromadorea</taxon>
        <taxon>Rhabditida</taxon>
        <taxon>Tylenchina</taxon>
        <taxon>Tylenchomorpha</taxon>
        <taxon>Tylenchoidea</taxon>
        <taxon>Meloidogynidae</taxon>
        <taxon>Meloidogyninae</taxon>
        <taxon>Meloidogyne</taxon>
    </lineage>
</organism>
<evidence type="ECO:0000313" key="11">
    <source>
        <dbReference type="Proteomes" id="UP000887560"/>
    </source>
</evidence>
<evidence type="ECO:0000256" key="3">
    <source>
        <dbReference type="ARBA" id="ARBA00022475"/>
    </source>
</evidence>
<evidence type="ECO:0000256" key="7">
    <source>
        <dbReference type="ARBA" id="ARBA00023136"/>
    </source>
</evidence>
<feature type="region of interest" description="Disordered" evidence="8">
    <location>
        <begin position="323"/>
        <end position="440"/>
    </location>
</feature>
<dbReference type="Pfam" id="PF25301">
    <property type="entry name" value="CUT_C"/>
    <property type="match status" value="1"/>
</dbReference>
<feature type="domain" description="ZP" evidence="10">
    <location>
        <begin position="71"/>
        <end position="320"/>
    </location>
</feature>
<dbReference type="Proteomes" id="UP000887560">
    <property type="component" value="Unplaced"/>
</dbReference>
<dbReference type="SUPFAM" id="SSF55797">
    <property type="entry name" value="PR-1-like"/>
    <property type="match status" value="1"/>
</dbReference>
<feature type="compositionally biased region" description="Basic and acidic residues" evidence="8">
    <location>
        <begin position="836"/>
        <end position="848"/>
    </location>
</feature>
<evidence type="ECO:0000256" key="9">
    <source>
        <dbReference type="SAM" id="Phobius"/>
    </source>
</evidence>
<reference evidence="12" key="1">
    <citation type="submission" date="2022-11" db="UniProtKB">
        <authorList>
            <consortium name="WormBaseParasite"/>
        </authorList>
    </citation>
    <scope>IDENTIFICATION</scope>
</reference>
<dbReference type="InterPro" id="IPR057475">
    <property type="entry name" value="CUT_C"/>
</dbReference>
<dbReference type="CDD" id="cd05380">
    <property type="entry name" value="CAP_euk"/>
    <property type="match status" value="1"/>
</dbReference>
<dbReference type="InterPro" id="IPR001283">
    <property type="entry name" value="CRISP-related"/>
</dbReference>